<feature type="non-terminal residue" evidence="1">
    <location>
        <position position="1"/>
    </location>
</feature>
<reference evidence="1" key="1">
    <citation type="submission" date="2014-12" db="EMBL/GenBank/DDBJ databases">
        <title>Insight into the proteome of Arion vulgaris.</title>
        <authorList>
            <person name="Aradska J."/>
            <person name="Bulat T."/>
            <person name="Smidak R."/>
            <person name="Sarate P."/>
            <person name="Gangsoo J."/>
            <person name="Sialana F."/>
            <person name="Bilban M."/>
            <person name="Lubec G."/>
        </authorList>
    </citation>
    <scope>NUCLEOTIDE SEQUENCE</scope>
    <source>
        <tissue evidence="1">Skin</tissue>
    </source>
</reference>
<gene>
    <name evidence="1" type="primary">ORF37794</name>
</gene>
<protein>
    <submittedName>
        <fullName evidence="1">Uncharacterized protein</fullName>
    </submittedName>
</protein>
<proteinExistence type="predicted"/>
<sequence length="83" mass="9409">RKAGLTDNVWQKAADQVLSNQPLLYGHVIIPELLRRQLRLENTGAVWIQTGTIDLVIPLKIHIYLLSQLPRTVGNDIVILAFR</sequence>
<name>A0A0B6YUH8_9EUPU</name>
<organism evidence="1">
    <name type="scientific">Arion vulgaris</name>
    <dbReference type="NCBI Taxonomy" id="1028688"/>
    <lineage>
        <taxon>Eukaryota</taxon>
        <taxon>Metazoa</taxon>
        <taxon>Spiralia</taxon>
        <taxon>Lophotrochozoa</taxon>
        <taxon>Mollusca</taxon>
        <taxon>Gastropoda</taxon>
        <taxon>Heterobranchia</taxon>
        <taxon>Euthyneura</taxon>
        <taxon>Panpulmonata</taxon>
        <taxon>Eupulmonata</taxon>
        <taxon>Stylommatophora</taxon>
        <taxon>Helicina</taxon>
        <taxon>Arionoidea</taxon>
        <taxon>Arionidae</taxon>
        <taxon>Arion</taxon>
    </lineage>
</organism>
<dbReference type="AlphaFoldDB" id="A0A0B6YUH8"/>
<dbReference type="EMBL" id="HACG01013033">
    <property type="protein sequence ID" value="CEK59898.1"/>
    <property type="molecule type" value="Transcribed_RNA"/>
</dbReference>
<accession>A0A0B6YUH8</accession>
<evidence type="ECO:0000313" key="1">
    <source>
        <dbReference type="EMBL" id="CEK59898.1"/>
    </source>
</evidence>
<feature type="non-terminal residue" evidence="1">
    <location>
        <position position="83"/>
    </location>
</feature>